<accession>A0A1M4MW80</accession>
<evidence type="ECO:0000313" key="3">
    <source>
        <dbReference type="Proteomes" id="UP000184085"/>
    </source>
</evidence>
<dbReference type="AlphaFoldDB" id="A0A1M4MW80"/>
<evidence type="ECO:0000313" key="2">
    <source>
        <dbReference type="EMBL" id="SCM66790.1"/>
    </source>
</evidence>
<reference evidence="3" key="1">
    <citation type="submission" date="2016-09" db="EMBL/GenBank/DDBJ databases">
        <authorList>
            <person name="Wibberg D."/>
        </authorList>
    </citation>
    <scope>NUCLEOTIDE SEQUENCE [LARGE SCALE GENOMIC DNA]</scope>
</reference>
<keyword evidence="1" id="KW-0812">Transmembrane</keyword>
<dbReference type="EMBL" id="FMJB01000040">
    <property type="protein sequence ID" value="SCM66790.1"/>
    <property type="molecule type" value="Genomic_DNA"/>
</dbReference>
<feature type="transmembrane region" description="Helical" evidence="1">
    <location>
        <begin position="12"/>
        <end position="30"/>
    </location>
</feature>
<dbReference type="Proteomes" id="UP000184085">
    <property type="component" value="Unassembled WGS sequence"/>
</dbReference>
<proteinExistence type="predicted"/>
<gene>
    <name evidence="2" type="ORF">KARMA_0972</name>
</gene>
<protein>
    <submittedName>
        <fullName evidence="2">Putative membrane protein</fullName>
    </submittedName>
</protein>
<name>A0A1M4MW80_9RHOB</name>
<keyword evidence="3" id="KW-1185">Reference proteome</keyword>
<feature type="transmembrane region" description="Helical" evidence="1">
    <location>
        <begin position="114"/>
        <end position="133"/>
    </location>
</feature>
<keyword evidence="1" id="KW-1133">Transmembrane helix</keyword>
<dbReference type="PANTHER" id="PTHR31168:SF21">
    <property type="entry name" value="EMB|CAB89385.1"/>
    <property type="match status" value="1"/>
</dbReference>
<feature type="transmembrane region" description="Helical" evidence="1">
    <location>
        <begin position="186"/>
        <end position="214"/>
    </location>
</feature>
<organism evidence="2 3">
    <name type="scientific">Donghicola eburneus</name>
    <dbReference type="NCBI Taxonomy" id="393278"/>
    <lineage>
        <taxon>Bacteria</taxon>
        <taxon>Pseudomonadati</taxon>
        <taxon>Pseudomonadota</taxon>
        <taxon>Alphaproteobacteria</taxon>
        <taxon>Rhodobacterales</taxon>
        <taxon>Roseobacteraceae</taxon>
        <taxon>Donghicola</taxon>
    </lineage>
</organism>
<sequence length="239" mass="26378">MTWLDRITLFEIADFCAVTLMVIAWLLIGLRIENPGKNPSVSVLMAQYRREWLKHMVTRQPRIFDATVLSGLRQATSFFASASMIALGGGFAAIGNSEQLQGVAEDLTLDTSPAVVWEIKILFIMVFLTNAFLKFVWSNRLFGYCAVLMAAVPNDPNDPAAYVRADKSASLNISAARAFNRGLRSVYFALGASAWLLGPWALFAATIFTVSVLWRREFASKSRQVLMDTSDGMPPPTGL</sequence>
<dbReference type="RefSeq" id="WP_072704878.1">
    <property type="nucleotide sequence ID" value="NZ_FMJB01000040.1"/>
</dbReference>
<keyword evidence="1" id="KW-0472">Membrane</keyword>
<dbReference type="InterPro" id="IPR006747">
    <property type="entry name" value="DUF599"/>
</dbReference>
<evidence type="ECO:0000256" key="1">
    <source>
        <dbReference type="SAM" id="Phobius"/>
    </source>
</evidence>
<dbReference type="Pfam" id="PF04654">
    <property type="entry name" value="DUF599"/>
    <property type="match status" value="1"/>
</dbReference>
<dbReference type="PANTHER" id="PTHR31168">
    <property type="entry name" value="OS02G0292800 PROTEIN"/>
    <property type="match status" value="1"/>
</dbReference>